<protein>
    <submittedName>
        <fullName evidence="1">Uncharacterized protein</fullName>
    </submittedName>
</protein>
<organism evidence="1 2">
    <name type="scientific">Blastopirellula marina</name>
    <dbReference type="NCBI Taxonomy" id="124"/>
    <lineage>
        <taxon>Bacteria</taxon>
        <taxon>Pseudomonadati</taxon>
        <taxon>Planctomycetota</taxon>
        <taxon>Planctomycetia</taxon>
        <taxon>Pirellulales</taxon>
        <taxon>Pirellulaceae</taxon>
        <taxon>Blastopirellula</taxon>
    </lineage>
</organism>
<name>A0A2S8GI82_9BACT</name>
<comment type="caution">
    <text evidence="1">The sequence shown here is derived from an EMBL/GenBank/DDBJ whole genome shotgun (WGS) entry which is preliminary data.</text>
</comment>
<evidence type="ECO:0000313" key="2">
    <source>
        <dbReference type="Proteomes" id="UP000237819"/>
    </source>
</evidence>
<dbReference type="OrthoDB" id="9946406at2"/>
<evidence type="ECO:0000313" key="1">
    <source>
        <dbReference type="EMBL" id="PQO43734.1"/>
    </source>
</evidence>
<accession>A0A2S8GI82</accession>
<proteinExistence type="predicted"/>
<dbReference type="AlphaFoldDB" id="A0A2S8GI82"/>
<dbReference type="RefSeq" id="WP_105338019.1">
    <property type="nucleotide sequence ID" value="NZ_PUHZ01000023.1"/>
</dbReference>
<reference evidence="1 2" key="1">
    <citation type="submission" date="2018-02" db="EMBL/GenBank/DDBJ databases">
        <title>Comparative genomes isolates from brazilian mangrove.</title>
        <authorList>
            <person name="Araujo J.E."/>
            <person name="Taketani R.G."/>
            <person name="Silva M.C.P."/>
            <person name="Loureco M.V."/>
            <person name="Andreote F.D."/>
        </authorList>
    </citation>
    <scope>NUCLEOTIDE SEQUENCE [LARGE SCALE GENOMIC DNA]</scope>
    <source>
        <strain evidence="1 2">Nap-Phe MGV</strain>
    </source>
</reference>
<dbReference type="EMBL" id="PUHZ01000023">
    <property type="protein sequence ID" value="PQO43734.1"/>
    <property type="molecule type" value="Genomic_DNA"/>
</dbReference>
<sequence>MGVSSHFFVGSPEEAADIDGPEKIPAERQALFYKVMFTSLAALYEAMQGSECPEFKIIAHDEDYAVVTMAAPTEFVDLIAKLKDDEVAAAIEVWKESDEPAYDNDGDMNDLLEALRRLTQLALQRDEIMYVQMCA</sequence>
<gene>
    <name evidence="1" type="ORF">C5Y93_24180</name>
</gene>
<dbReference type="Proteomes" id="UP000237819">
    <property type="component" value="Unassembled WGS sequence"/>
</dbReference>